<feature type="chain" id="PRO_5043952730" evidence="1">
    <location>
        <begin position="25"/>
        <end position="565"/>
    </location>
</feature>
<evidence type="ECO:0000256" key="1">
    <source>
        <dbReference type="SAM" id="SignalP"/>
    </source>
</evidence>
<evidence type="ECO:0000259" key="2">
    <source>
        <dbReference type="Pfam" id="PF00496"/>
    </source>
</evidence>
<reference evidence="3" key="1">
    <citation type="submission" date="2023-11" db="EMBL/GenBank/DDBJ databases">
        <title>Scrofimicrobium hongkongense sp. nov., isolated from a patient with peritonitis.</title>
        <authorList>
            <person name="Lao H.Y."/>
            <person name="Wong A.Y.P."/>
            <person name="Ng T.L."/>
            <person name="Wong R.Y.L."/>
            <person name="Yau M.C.Y."/>
            <person name="Lam J.Y.W."/>
            <person name="Siu G.K.H."/>
        </authorList>
    </citation>
    <scope>NUCLEOTIDE SEQUENCE</scope>
    <source>
        <strain evidence="3">R131</strain>
    </source>
</reference>
<dbReference type="GO" id="GO:1904680">
    <property type="term" value="F:peptide transmembrane transporter activity"/>
    <property type="evidence" value="ECO:0007669"/>
    <property type="project" value="TreeGrafter"/>
</dbReference>
<dbReference type="KEGG" id="sapp:SAC06_09335"/>
<dbReference type="InterPro" id="IPR039424">
    <property type="entry name" value="SBP_5"/>
</dbReference>
<gene>
    <name evidence="3" type="ORF">SAC06_09335</name>
</gene>
<accession>A0AAU7V6G8</accession>
<keyword evidence="1" id="KW-0732">Signal</keyword>
<dbReference type="AlphaFoldDB" id="A0AAU7V6G8"/>
<dbReference type="GO" id="GO:0015833">
    <property type="term" value="P:peptide transport"/>
    <property type="evidence" value="ECO:0007669"/>
    <property type="project" value="TreeGrafter"/>
</dbReference>
<dbReference type="Pfam" id="PF00496">
    <property type="entry name" value="SBP_bac_5"/>
    <property type="match status" value="1"/>
</dbReference>
<organism evidence="3">
    <name type="scientific">Scrofimicrobium appendicitidis</name>
    <dbReference type="NCBI Taxonomy" id="3079930"/>
    <lineage>
        <taxon>Bacteria</taxon>
        <taxon>Bacillati</taxon>
        <taxon>Actinomycetota</taxon>
        <taxon>Actinomycetes</taxon>
        <taxon>Actinomycetales</taxon>
        <taxon>Actinomycetaceae</taxon>
        <taxon>Scrofimicrobium</taxon>
    </lineage>
</organism>
<dbReference type="InterPro" id="IPR000914">
    <property type="entry name" value="SBP_5_dom"/>
</dbReference>
<dbReference type="SUPFAM" id="SSF53850">
    <property type="entry name" value="Periplasmic binding protein-like II"/>
    <property type="match status" value="1"/>
</dbReference>
<protein>
    <submittedName>
        <fullName evidence="3">ABC transporter substrate-binding protein</fullName>
    </submittedName>
</protein>
<name>A0AAU7V6G8_9ACTO</name>
<dbReference type="GO" id="GO:0042597">
    <property type="term" value="C:periplasmic space"/>
    <property type="evidence" value="ECO:0007669"/>
    <property type="project" value="UniProtKB-ARBA"/>
</dbReference>
<dbReference type="CDD" id="cd08509">
    <property type="entry name" value="PBP2_TmCBP_oligosaccharides_like"/>
    <property type="match status" value="1"/>
</dbReference>
<feature type="domain" description="Solute-binding protein family 5" evidence="2">
    <location>
        <begin position="93"/>
        <end position="459"/>
    </location>
</feature>
<dbReference type="GO" id="GO:0043190">
    <property type="term" value="C:ATP-binding cassette (ABC) transporter complex"/>
    <property type="evidence" value="ECO:0007669"/>
    <property type="project" value="InterPro"/>
</dbReference>
<dbReference type="EMBL" id="CP138335">
    <property type="protein sequence ID" value="XBW07833.1"/>
    <property type="molecule type" value="Genomic_DNA"/>
</dbReference>
<evidence type="ECO:0000313" key="3">
    <source>
        <dbReference type="EMBL" id="XBW07833.1"/>
    </source>
</evidence>
<dbReference type="PANTHER" id="PTHR30290">
    <property type="entry name" value="PERIPLASMIC BINDING COMPONENT OF ABC TRANSPORTER"/>
    <property type="match status" value="1"/>
</dbReference>
<sequence length="565" mass="60910">MSSAKNWKRVALAVGATASLGLLAACGGGQAGQSGQSGDAAGAQEGPTLVVFAGSQTPIVPNFNPYTPTVLHAAMGGIYEPLFFYNKAQDTDPVPLLGESAEWSEDGLELTIGLRPDVKWNDGEPLTADDVKYSFTNDAVQMDYVTGVEVVDEQTITIQFAEPSFTREYSLLGATYIVPEHVFGAVDDLVTFDNSSNPVGSGPFMVENVTDAAYTVVANPNYWDPDRPGINRVQYLGIDGNSSAESLFKAGQLDYSTFFVPQPEQLIQAGNLGYLNVASPNPTVVMICSNADLGCTGAQTHKEIRQALNLAIDRAEINEKAYYNLAQPASPTFVKPNRDEQWVAPGLEVLNPENADVEAAKQVMEAAGWTLGADGIYAKDGERASIKLESVEGWSDQNAAAELMVAQAKAAGLELNNGTITADQYSDRRMTGDYELFLGALFGTPISDPFTIYRDSFTTDYTQPVGSSLEPGQTNYSRYSNPEVDQAIAAAAVTNDVEQLKEAYGIVQRNIVEDVPYISLFHGGSQTFFNQTDFTGWPTEDNLYAFPASWDGVSAAYILSKLTYK</sequence>
<dbReference type="Gene3D" id="3.10.105.10">
    <property type="entry name" value="Dipeptide-binding Protein, Domain 3"/>
    <property type="match status" value="1"/>
</dbReference>
<dbReference type="PIRSF" id="PIRSF002741">
    <property type="entry name" value="MppA"/>
    <property type="match status" value="1"/>
</dbReference>
<dbReference type="Gene3D" id="3.40.190.10">
    <property type="entry name" value="Periplasmic binding protein-like II"/>
    <property type="match status" value="1"/>
</dbReference>
<dbReference type="Gene3D" id="3.90.76.10">
    <property type="entry name" value="Dipeptide-binding Protein, Domain 1"/>
    <property type="match status" value="1"/>
</dbReference>
<dbReference type="InterPro" id="IPR030678">
    <property type="entry name" value="Peptide/Ni-bd"/>
</dbReference>
<dbReference type="RefSeq" id="WP_350258034.1">
    <property type="nucleotide sequence ID" value="NZ_CP138335.1"/>
</dbReference>
<proteinExistence type="predicted"/>
<dbReference type="PROSITE" id="PS51257">
    <property type="entry name" value="PROKAR_LIPOPROTEIN"/>
    <property type="match status" value="1"/>
</dbReference>
<feature type="signal peptide" evidence="1">
    <location>
        <begin position="1"/>
        <end position="24"/>
    </location>
</feature>